<evidence type="ECO:0000259" key="1">
    <source>
        <dbReference type="PROSITE" id="PS51704"/>
    </source>
</evidence>
<dbReference type="InterPro" id="IPR017946">
    <property type="entry name" value="PLC-like_Pdiesterase_TIM-brl"/>
</dbReference>
<dbReference type="EMBL" id="BAAAVV010000004">
    <property type="protein sequence ID" value="GAA3167257.1"/>
    <property type="molecule type" value="Genomic_DNA"/>
</dbReference>
<comment type="caution">
    <text evidence="2">The sequence shown here is derived from an EMBL/GenBank/DDBJ whole genome shotgun (WGS) entry which is preliminary data.</text>
</comment>
<organism evidence="2 3">
    <name type="scientific">Blastococcus jejuensis</name>
    <dbReference type="NCBI Taxonomy" id="351224"/>
    <lineage>
        <taxon>Bacteria</taxon>
        <taxon>Bacillati</taxon>
        <taxon>Actinomycetota</taxon>
        <taxon>Actinomycetes</taxon>
        <taxon>Geodermatophilales</taxon>
        <taxon>Geodermatophilaceae</taxon>
        <taxon>Blastococcus</taxon>
    </lineage>
</organism>
<sequence>MSVEPWLTAGPIAHRGFYEADADTPENSLAAFRRAVAHRVPFEFDVQLTADGSVIVWHDAVLPRPGGGTVPVREATDEDVREVRLGHTAERIPTLADVLAAVDGAVPVVVDLRRWQLDRRGTLEHLVAAALRDYPGPAAVQSFDPLAVFRLRRLLPDRPVGQASGELHSANALVATVGRTMLTNAVTRPDFVTYELSRLPSYWTSLWRNRGIPILAFPVDDERDEAKARQVADNFFFARYVPREYRTEGTT</sequence>
<evidence type="ECO:0000313" key="3">
    <source>
        <dbReference type="Proteomes" id="UP001499924"/>
    </source>
</evidence>
<dbReference type="Pfam" id="PF03009">
    <property type="entry name" value="GDPD"/>
    <property type="match status" value="1"/>
</dbReference>
<reference evidence="3" key="1">
    <citation type="journal article" date="2019" name="Int. J. Syst. Evol. Microbiol.">
        <title>The Global Catalogue of Microorganisms (GCM) 10K type strain sequencing project: providing services to taxonomists for standard genome sequencing and annotation.</title>
        <authorList>
            <consortium name="The Broad Institute Genomics Platform"/>
            <consortium name="The Broad Institute Genome Sequencing Center for Infectious Disease"/>
            <person name="Wu L."/>
            <person name="Ma J."/>
        </authorList>
    </citation>
    <scope>NUCLEOTIDE SEQUENCE [LARGE SCALE GENOMIC DNA]</scope>
    <source>
        <strain evidence="3">JCM 15614</strain>
    </source>
</reference>
<dbReference type="PANTHER" id="PTHR46211">
    <property type="entry name" value="GLYCEROPHOSPHORYL DIESTER PHOSPHODIESTERASE"/>
    <property type="match status" value="1"/>
</dbReference>
<dbReference type="RefSeq" id="WP_344688695.1">
    <property type="nucleotide sequence ID" value="NZ_BAAAVV010000004.1"/>
</dbReference>
<dbReference type="SUPFAM" id="SSF51695">
    <property type="entry name" value="PLC-like phosphodiesterases"/>
    <property type="match status" value="1"/>
</dbReference>
<dbReference type="PROSITE" id="PS51704">
    <property type="entry name" value="GP_PDE"/>
    <property type="match status" value="1"/>
</dbReference>
<keyword evidence="3" id="KW-1185">Reference proteome</keyword>
<feature type="domain" description="GP-PDE" evidence="1">
    <location>
        <begin position="9"/>
        <end position="248"/>
    </location>
</feature>
<dbReference type="Proteomes" id="UP001499924">
    <property type="component" value="Unassembled WGS sequence"/>
</dbReference>
<gene>
    <name evidence="2" type="ORF">GCM10010531_19970</name>
</gene>
<dbReference type="InterPro" id="IPR030395">
    <property type="entry name" value="GP_PDE_dom"/>
</dbReference>
<protein>
    <submittedName>
        <fullName evidence="2">Glycerophosphodiester phosphodiesterase</fullName>
    </submittedName>
</protein>
<name>A0ABP6P6Q7_9ACTN</name>
<evidence type="ECO:0000313" key="2">
    <source>
        <dbReference type="EMBL" id="GAA3167257.1"/>
    </source>
</evidence>
<proteinExistence type="predicted"/>
<dbReference type="Gene3D" id="3.20.20.190">
    <property type="entry name" value="Phosphatidylinositol (PI) phosphodiesterase"/>
    <property type="match status" value="1"/>
</dbReference>
<dbReference type="PANTHER" id="PTHR46211:SF1">
    <property type="entry name" value="GLYCEROPHOSPHODIESTER PHOSPHODIESTERASE, CYTOPLASMIC"/>
    <property type="match status" value="1"/>
</dbReference>
<accession>A0ABP6P6Q7</accession>